<proteinExistence type="predicted"/>
<evidence type="ECO:0000313" key="2">
    <source>
        <dbReference type="Proteomes" id="UP000027135"/>
    </source>
</evidence>
<name>A0A067R1S9_ZOONE</name>
<dbReference type="AlphaFoldDB" id="A0A067R1S9"/>
<dbReference type="EMBL" id="KK852777">
    <property type="protein sequence ID" value="KDR16781.1"/>
    <property type="molecule type" value="Genomic_DNA"/>
</dbReference>
<dbReference type="InParanoid" id="A0A067R1S9"/>
<accession>A0A067R1S9</accession>
<protein>
    <submittedName>
        <fullName evidence="1">Uncharacterized protein</fullName>
    </submittedName>
</protein>
<organism evidence="1 2">
    <name type="scientific">Zootermopsis nevadensis</name>
    <name type="common">Dampwood termite</name>
    <dbReference type="NCBI Taxonomy" id="136037"/>
    <lineage>
        <taxon>Eukaryota</taxon>
        <taxon>Metazoa</taxon>
        <taxon>Ecdysozoa</taxon>
        <taxon>Arthropoda</taxon>
        <taxon>Hexapoda</taxon>
        <taxon>Insecta</taxon>
        <taxon>Pterygota</taxon>
        <taxon>Neoptera</taxon>
        <taxon>Polyneoptera</taxon>
        <taxon>Dictyoptera</taxon>
        <taxon>Blattodea</taxon>
        <taxon>Blattoidea</taxon>
        <taxon>Termitoidae</taxon>
        <taxon>Termopsidae</taxon>
        <taxon>Zootermopsis</taxon>
    </lineage>
</organism>
<dbReference type="Proteomes" id="UP000027135">
    <property type="component" value="Unassembled WGS sequence"/>
</dbReference>
<evidence type="ECO:0000313" key="1">
    <source>
        <dbReference type="EMBL" id="KDR16781.1"/>
    </source>
</evidence>
<gene>
    <name evidence="1" type="ORF">L798_09310</name>
</gene>
<reference evidence="1 2" key="1">
    <citation type="journal article" date="2014" name="Nat. Commun.">
        <title>Molecular traces of alternative social organization in a termite genome.</title>
        <authorList>
            <person name="Terrapon N."/>
            <person name="Li C."/>
            <person name="Robertson H.M."/>
            <person name="Ji L."/>
            <person name="Meng X."/>
            <person name="Booth W."/>
            <person name="Chen Z."/>
            <person name="Childers C.P."/>
            <person name="Glastad K.M."/>
            <person name="Gokhale K."/>
            <person name="Gowin J."/>
            <person name="Gronenberg W."/>
            <person name="Hermansen R.A."/>
            <person name="Hu H."/>
            <person name="Hunt B.G."/>
            <person name="Huylmans A.K."/>
            <person name="Khalil S.M."/>
            <person name="Mitchell R.D."/>
            <person name="Munoz-Torres M.C."/>
            <person name="Mustard J.A."/>
            <person name="Pan H."/>
            <person name="Reese J.T."/>
            <person name="Scharf M.E."/>
            <person name="Sun F."/>
            <person name="Vogel H."/>
            <person name="Xiao J."/>
            <person name="Yang W."/>
            <person name="Yang Z."/>
            <person name="Yang Z."/>
            <person name="Zhou J."/>
            <person name="Zhu J."/>
            <person name="Brent C.S."/>
            <person name="Elsik C.G."/>
            <person name="Goodisman M.A."/>
            <person name="Liberles D.A."/>
            <person name="Roe R.M."/>
            <person name="Vargo E.L."/>
            <person name="Vilcinskas A."/>
            <person name="Wang J."/>
            <person name="Bornberg-Bauer E."/>
            <person name="Korb J."/>
            <person name="Zhang G."/>
            <person name="Liebig J."/>
        </authorList>
    </citation>
    <scope>NUCLEOTIDE SEQUENCE [LARGE SCALE GENOMIC DNA]</scope>
    <source>
        <tissue evidence="1">Whole organism</tissue>
    </source>
</reference>
<sequence>MWLHATPNYPPAQYLPSPGFPTRRRGNTLHLRYIEHNYITTKTDNFQQLHSRLIDMSSRKCNAFYVYTTHKHPNEDKYGRRKPSVSFAKNKTPLSHLNKQEKSWLVRFWAETGHRPT</sequence>
<keyword evidence="2" id="KW-1185">Reference proteome</keyword>